<accession>A0A0P7C8S6</accession>
<evidence type="ECO:0000313" key="1">
    <source>
        <dbReference type="EMBL" id="KPM50128.1"/>
    </source>
</evidence>
<dbReference type="AlphaFoldDB" id="A0A0P7C8S6"/>
<organism evidence="1 2">
    <name type="scientific">Jiulongibacter sediminis</name>
    <dbReference type="NCBI Taxonomy" id="1605367"/>
    <lineage>
        <taxon>Bacteria</taxon>
        <taxon>Pseudomonadati</taxon>
        <taxon>Bacteroidota</taxon>
        <taxon>Cytophagia</taxon>
        <taxon>Cytophagales</taxon>
        <taxon>Leadbetterellaceae</taxon>
        <taxon>Jiulongibacter</taxon>
    </lineage>
</organism>
<dbReference type="EMBL" id="LGTQ01000005">
    <property type="protein sequence ID" value="KPM50128.1"/>
    <property type="molecule type" value="Genomic_DNA"/>
</dbReference>
<sequence length="362" mass="41800">MKQISLFLILTIFLISCESKEESDNTLNKSVQLDRELAEKLVELPLACVQTEYPNRLGQTLGAEDDLATPKQLRPAFYGCFDWHSAVHGHWSLVKLLRLYPELEKADQIKEVLVQHLSSDNIQTELDFFMTEHNRNFERTYGWAWLLKLSQELKLWEDPWGPELDQNLEPLTQHIEKSYLTFLPKLQYPIRTGDHPNSAFGLSFAYDYAVFAENDSLKSMIEKRAKDFFLCDKGCPMEWEPSGYDFLSPCLEEVGLMIRVLPKGEFDQWLGNFMPDILNPNFSLKPGKVGDRADGTLVHLDGLNFSRAWNLYLLAERYPEKDHLQKLADDHINYSLDQISDENYEGTHWLGTFALKALEGAD</sequence>
<dbReference type="InterPro" id="IPR021365">
    <property type="entry name" value="DUF2891"/>
</dbReference>
<dbReference type="Proteomes" id="UP000050454">
    <property type="component" value="Unassembled WGS sequence"/>
</dbReference>
<dbReference type="Pfam" id="PF11199">
    <property type="entry name" value="DUF2891"/>
    <property type="match status" value="1"/>
</dbReference>
<protein>
    <recommendedName>
        <fullName evidence="3">DUF2891 domain-containing protein</fullName>
    </recommendedName>
</protein>
<comment type="caution">
    <text evidence="1">The sequence shown here is derived from an EMBL/GenBank/DDBJ whole genome shotgun (WGS) entry which is preliminary data.</text>
</comment>
<dbReference type="OrthoDB" id="9779797at2"/>
<proteinExistence type="predicted"/>
<dbReference type="RefSeq" id="WP_055145085.1">
    <property type="nucleotide sequence ID" value="NZ_JXSZ01000005.1"/>
</dbReference>
<gene>
    <name evidence="1" type="ORF">AFM12_02610</name>
</gene>
<dbReference type="STRING" id="1605367.AFM12_02610"/>
<evidence type="ECO:0008006" key="3">
    <source>
        <dbReference type="Google" id="ProtNLM"/>
    </source>
</evidence>
<dbReference type="PATRIC" id="fig|1605367.3.peg.1866"/>
<dbReference type="PROSITE" id="PS51257">
    <property type="entry name" value="PROKAR_LIPOPROTEIN"/>
    <property type="match status" value="1"/>
</dbReference>
<name>A0A0P7C8S6_9BACT</name>
<keyword evidence="2" id="KW-1185">Reference proteome</keyword>
<evidence type="ECO:0000313" key="2">
    <source>
        <dbReference type="Proteomes" id="UP000050454"/>
    </source>
</evidence>
<reference evidence="1 2" key="1">
    <citation type="submission" date="2015-07" db="EMBL/GenBank/DDBJ databases">
        <title>The draft genome sequence of Leadbetterella sp. JN14-9.</title>
        <authorList>
            <person name="Liu Y."/>
            <person name="Du J."/>
            <person name="Shao Z."/>
        </authorList>
    </citation>
    <scope>NUCLEOTIDE SEQUENCE [LARGE SCALE GENOMIC DNA]</scope>
    <source>
        <strain evidence="1 2">JN14-9</strain>
    </source>
</reference>